<dbReference type="PANTHER" id="PTHR12598:SF0">
    <property type="entry name" value="COPPER HOMEOSTASIS PROTEIN CUTC HOMOLOG"/>
    <property type="match status" value="1"/>
</dbReference>
<evidence type="ECO:0000313" key="3">
    <source>
        <dbReference type="EMBL" id="SUY46624.1"/>
    </source>
</evidence>
<dbReference type="HAMAP" id="MF_00795">
    <property type="entry name" value="CutC"/>
    <property type="match status" value="1"/>
</dbReference>
<proteinExistence type="inferred from homology"/>
<dbReference type="Proteomes" id="UP000254664">
    <property type="component" value="Unassembled WGS sequence"/>
</dbReference>
<dbReference type="PANTHER" id="PTHR12598">
    <property type="entry name" value="COPPER HOMEOSTASIS PROTEIN CUTC"/>
    <property type="match status" value="1"/>
</dbReference>
<dbReference type="OrthoDB" id="9815677at2"/>
<keyword evidence="4" id="KW-1185">Reference proteome</keyword>
<dbReference type="Gene3D" id="3.20.20.380">
    <property type="entry name" value="Copper homeostasis (CutC) domain"/>
    <property type="match status" value="1"/>
</dbReference>
<dbReference type="AlphaFoldDB" id="A0A381J5P9"/>
<dbReference type="EMBL" id="UFWZ01000001">
    <property type="protein sequence ID" value="SUY46624.1"/>
    <property type="molecule type" value="Genomic_DNA"/>
</dbReference>
<evidence type="ECO:0000256" key="1">
    <source>
        <dbReference type="ARBA" id="ARBA00007768"/>
    </source>
</evidence>
<reference evidence="3 4" key="1">
    <citation type="submission" date="2018-06" db="EMBL/GenBank/DDBJ databases">
        <authorList>
            <consortium name="Pathogen Informatics"/>
            <person name="Doyle S."/>
        </authorList>
    </citation>
    <scope>NUCLEOTIDE SEQUENCE [LARGE SCALE GENOMIC DNA]</scope>
    <source>
        <strain evidence="3 4">NCTC9836</strain>
    </source>
</reference>
<accession>A0A381J5P9</accession>
<name>A0A381J5P9_9CLOT</name>
<dbReference type="SUPFAM" id="SSF110395">
    <property type="entry name" value="CutC-like"/>
    <property type="match status" value="1"/>
</dbReference>
<comment type="similarity">
    <text evidence="1 2">Belongs to the CutC family.</text>
</comment>
<protein>
    <recommendedName>
        <fullName evidence="2">PF03932 family protein CutC</fullName>
    </recommendedName>
</protein>
<sequence length="204" mass="22688">MELKLECCVGNFSDAKIADTLGVHRIELCDNLLEGGTTPSLGTILMAKEKLNSDIMVIIRPRGGNFNYSKDEFEIMKKDIIYCKEASVSGVVLGILDDENNIDINRTKELVDMARPMEITFHMAFDEIKDKKTAIDNLIKLGVNRILTKGGAKDAFEGRDCIRELINYSKDRIIIMPGGGVNKDNYNELVNYTGAVEVHGSKIV</sequence>
<dbReference type="InterPro" id="IPR036822">
    <property type="entry name" value="CutC-like_dom_sf"/>
</dbReference>
<evidence type="ECO:0000256" key="2">
    <source>
        <dbReference type="HAMAP-Rule" id="MF_00795"/>
    </source>
</evidence>
<keyword evidence="2" id="KW-0963">Cytoplasm</keyword>
<dbReference type="GO" id="GO:0005507">
    <property type="term" value="F:copper ion binding"/>
    <property type="evidence" value="ECO:0007669"/>
    <property type="project" value="TreeGrafter"/>
</dbReference>
<dbReference type="InterPro" id="IPR005627">
    <property type="entry name" value="CutC-like"/>
</dbReference>
<evidence type="ECO:0000313" key="4">
    <source>
        <dbReference type="Proteomes" id="UP000254664"/>
    </source>
</evidence>
<dbReference type="RefSeq" id="WP_115640669.1">
    <property type="nucleotide sequence ID" value="NZ_UFWZ01000001.1"/>
</dbReference>
<dbReference type="Pfam" id="PF03932">
    <property type="entry name" value="CutC"/>
    <property type="match status" value="1"/>
</dbReference>
<gene>
    <name evidence="2 3" type="primary">cutC</name>
    <name evidence="3" type="ORF">NCTC9836_00920</name>
</gene>
<comment type="subcellular location">
    <subcellularLocation>
        <location evidence="2">Cytoplasm</location>
    </subcellularLocation>
</comment>
<dbReference type="GO" id="GO:0005737">
    <property type="term" value="C:cytoplasm"/>
    <property type="evidence" value="ECO:0007669"/>
    <property type="project" value="UniProtKB-SubCell"/>
</dbReference>
<organism evidence="3 4">
    <name type="scientific">Clostridium putrefaciens</name>
    <dbReference type="NCBI Taxonomy" id="99675"/>
    <lineage>
        <taxon>Bacteria</taxon>
        <taxon>Bacillati</taxon>
        <taxon>Bacillota</taxon>
        <taxon>Clostridia</taxon>
        <taxon>Eubacteriales</taxon>
        <taxon>Clostridiaceae</taxon>
        <taxon>Clostridium</taxon>
    </lineage>
</organism>
<comment type="caution">
    <text evidence="2">Once thought to be involved in copper homeostasis, experiments in E.coli have shown this is not the case.</text>
</comment>